<evidence type="ECO:0000256" key="2">
    <source>
        <dbReference type="SAM" id="Phobius"/>
    </source>
</evidence>
<dbReference type="EMBL" id="JZBS01003290">
    <property type="protein sequence ID" value="KKK15431.1"/>
    <property type="molecule type" value="Genomic_DNA"/>
</dbReference>
<feature type="domain" description="UBC core" evidence="3">
    <location>
        <begin position="176"/>
        <end position="254"/>
    </location>
</feature>
<dbReference type="STRING" id="308745.A0A0F8UXA5"/>
<dbReference type="PROSITE" id="PS50127">
    <property type="entry name" value="UBC_2"/>
    <property type="match status" value="1"/>
</dbReference>
<keyword evidence="5" id="KW-1185">Reference proteome</keyword>
<keyword evidence="2" id="KW-0812">Transmembrane</keyword>
<protein>
    <recommendedName>
        <fullName evidence="3">UBC core domain-containing protein</fullName>
    </recommendedName>
</protein>
<feature type="transmembrane region" description="Helical" evidence="2">
    <location>
        <begin position="105"/>
        <end position="132"/>
    </location>
</feature>
<dbReference type="InterPro" id="IPR016135">
    <property type="entry name" value="UBQ-conjugating_enzyme/RWD"/>
</dbReference>
<evidence type="ECO:0000256" key="1">
    <source>
        <dbReference type="SAM" id="MobiDB-lite"/>
    </source>
</evidence>
<gene>
    <name evidence="4" type="ORF">ARAM_006430</name>
</gene>
<sequence length="490" mass="53656">MGVVLANYEMDSGLRWNRVTPALNLLRHAGYEAQQPRCDARLVRVLYLNAVTYLLTALPEDLTSEEAATLRRSLPEKVKASLPVSSGSGVASPQSPRTPSYLHRLLASSIVCFCLLLQFLMPFVKMLLVHLYQYERSYRVTERVTAMALSVADHISKGSVTFGSTVVNMYDGQPGVAAAVSAASCASLSHAAPPGVYVTLNPSDPTFWACVIFVRSGPYASAVLRFQIRFPPSYPDRPPLVIFSTDMFHPLIVPLTTYTFSTGVSNEDPVSATDEERLPPGGFSLRHGFPHWFGRARRSAIGSVTSSRAVSLHCAHTGAMDATTSKDDSQQQKTIESVLREGDRSEVQTPPPAEPIPEMRSSIPVLEILNYIRTSFDDESVLDSMPLEAAGNPSAWHAWKAHRKDSTPAGLASSSKRSSPQARLPGDWHWDGIWARRVQYEIEASQSDSTLFGNTVRGGLDEMVAIRFAQLDPSTLASVKEMIIPPVNQP</sequence>
<organism evidence="4 5">
    <name type="scientific">Aspergillus rambellii</name>
    <dbReference type="NCBI Taxonomy" id="308745"/>
    <lineage>
        <taxon>Eukaryota</taxon>
        <taxon>Fungi</taxon>
        <taxon>Dikarya</taxon>
        <taxon>Ascomycota</taxon>
        <taxon>Pezizomycotina</taxon>
        <taxon>Eurotiomycetes</taxon>
        <taxon>Eurotiomycetidae</taxon>
        <taxon>Eurotiales</taxon>
        <taxon>Aspergillaceae</taxon>
        <taxon>Aspergillus</taxon>
        <taxon>Aspergillus subgen. Nidulantes</taxon>
    </lineage>
</organism>
<evidence type="ECO:0000313" key="4">
    <source>
        <dbReference type="EMBL" id="KKK15431.1"/>
    </source>
</evidence>
<name>A0A0F8UXA5_9EURO</name>
<feature type="region of interest" description="Disordered" evidence="1">
    <location>
        <begin position="320"/>
        <end position="358"/>
    </location>
</feature>
<proteinExistence type="predicted"/>
<dbReference type="OrthoDB" id="5596422at2759"/>
<dbReference type="Gene3D" id="3.10.110.10">
    <property type="entry name" value="Ubiquitin Conjugating Enzyme"/>
    <property type="match status" value="1"/>
</dbReference>
<comment type="caution">
    <text evidence="4">The sequence shown here is derived from an EMBL/GenBank/DDBJ whole genome shotgun (WGS) entry which is preliminary data.</text>
</comment>
<reference evidence="4 5" key="1">
    <citation type="submission" date="2015-02" db="EMBL/GenBank/DDBJ databases">
        <title>Draft Genome Sequences of Two Closely-Related Aflatoxigenic Aspergillus Species Obtained from the Cote d'Ivoire.</title>
        <authorList>
            <person name="Moore G.G."/>
            <person name="Beltz S.B."/>
            <person name="Mack B.M."/>
        </authorList>
    </citation>
    <scope>NUCLEOTIDE SEQUENCE [LARGE SCALE GENOMIC DNA]</scope>
    <source>
        <strain evidence="4 5">SRRC1468</strain>
    </source>
</reference>
<evidence type="ECO:0000259" key="3">
    <source>
        <dbReference type="PROSITE" id="PS50127"/>
    </source>
</evidence>
<dbReference type="AlphaFoldDB" id="A0A0F8UXA5"/>
<dbReference type="SUPFAM" id="SSF54495">
    <property type="entry name" value="UBC-like"/>
    <property type="match status" value="1"/>
</dbReference>
<keyword evidence="2" id="KW-0472">Membrane</keyword>
<dbReference type="Pfam" id="PF00179">
    <property type="entry name" value="UQ_con"/>
    <property type="match status" value="1"/>
</dbReference>
<accession>A0A0F8UXA5</accession>
<evidence type="ECO:0000313" key="5">
    <source>
        <dbReference type="Proteomes" id="UP000034291"/>
    </source>
</evidence>
<dbReference type="CDD" id="cd23814">
    <property type="entry name" value="UEV_AKTIP"/>
    <property type="match status" value="1"/>
</dbReference>
<dbReference type="Proteomes" id="UP000034291">
    <property type="component" value="Unassembled WGS sequence"/>
</dbReference>
<keyword evidence="2" id="KW-1133">Transmembrane helix</keyword>
<dbReference type="InterPro" id="IPR000608">
    <property type="entry name" value="UBC"/>
</dbReference>